<dbReference type="Pfam" id="PF03232">
    <property type="entry name" value="COQ7"/>
    <property type="match status" value="1"/>
</dbReference>
<organism evidence="1 2">
    <name type="scientific">Desulfosporosinus hippei DSM 8344</name>
    <dbReference type="NCBI Taxonomy" id="1121419"/>
    <lineage>
        <taxon>Bacteria</taxon>
        <taxon>Bacillati</taxon>
        <taxon>Bacillota</taxon>
        <taxon>Clostridia</taxon>
        <taxon>Eubacteriales</taxon>
        <taxon>Desulfitobacteriaceae</taxon>
        <taxon>Desulfosporosinus</taxon>
    </lineage>
</organism>
<gene>
    <name evidence="1" type="ORF">SAMN05443529_11255</name>
</gene>
<dbReference type="CDD" id="cd00657">
    <property type="entry name" value="Ferritin_like"/>
    <property type="match status" value="1"/>
</dbReference>
<accession>A0A1G8BJX9</accession>
<dbReference type="OrthoDB" id="1723264at2"/>
<dbReference type="EMBL" id="FNCP01000012">
    <property type="protein sequence ID" value="SDH33499.1"/>
    <property type="molecule type" value="Genomic_DNA"/>
</dbReference>
<protein>
    <submittedName>
        <fullName evidence="1">Bacterioferritin</fullName>
    </submittedName>
</protein>
<keyword evidence="2" id="KW-1185">Reference proteome</keyword>
<evidence type="ECO:0000313" key="1">
    <source>
        <dbReference type="EMBL" id="SDH33499.1"/>
    </source>
</evidence>
<reference evidence="2" key="1">
    <citation type="submission" date="2016-10" db="EMBL/GenBank/DDBJ databases">
        <authorList>
            <person name="Varghese N."/>
            <person name="Submissions S."/>
        </authorList>
    </citation>
    <scope>NUCLEOTIDE SEQUENCE [LARGE SCALE GENOMIC DNA]</scope>
    <source>
        <strain evidence="2">DSM 8344</strain>
    </source>
</reference>
<proteinExistence type="predicted"/>
<dbReference type="RefSeq" id="WP_092333407.1">
    <property type="nucleotide sequence ID" value="NZ_FNCP01000012.1"/>
</dbReference>
<dbReference type="Gene3D" id="1.20.1260.10">
    <property type="match status" value="1"/>
</dbReference>
<dbReference type="InterPro" id="IPR009078">
    <property type="entry name" value="Ferritin-like_SF"/>
</dbReference>
<sequence>MDDKLIFRLKEFYTLETFQVAFYESQVSSSTNEYYKKAFEKMVEIESGHADFFAQVLTKADIEVPKIIGSAFELAGGFVGDMVSLTGSSNTCKLGVALENKAMEAYRTFINESKDKHYSELRNTLMDYLLDEEFHTLWLRDYMEKHPN</sequence>
<dbReference type="SUPFAM" id="SSF47240">
    <property type="entry name" value="Ferritin-like"/>
    <property type="match status" value="1"/>
</dbReference>
<dbReference type="Proteomes" id="UP000198656">
    <property type="component" value="Unassembled WGS sequence"/>
</dbReference>
<dbReference type="InterPro" id="IPR012347">
    <property type="entry name" value="Ferritin-like"/>
</dbReference>
<name>A0A1G8BJX9_9FIRM</name>
<dbReference type="AlphaFoldDB" id="A0A1G8BJX9"/>
<evidence type="ECO:0000313" key="2">
    <source>
        <dbReference type="Proteomes" id="UP000198656"/>
    </source>
</evidence>
<dbReference type="STRING" id="1121419.SAMN05443529_11255"/>